<dbReference type="FunFam" id="3.40.50.300:FF:000061">
    <property type="entry name" value="ATPase family, AAA domain-containing 2"/>
    <property type="match status" value="1"/>
</dbReference>
<dbReference type="GO" id="GO:0005524">
    <property type="term" value="F:ATP binding"/>
    <property type="evidence" value="ECO:0007669"/>
    <property type="project" value="UniProtKB-KW"/>
</dbReference>
<dbReference type="InterPro" id="IPR001487">
    <property type="entry name" value="Bromodomain"/>
</dbReference>
<dbReference type="PANTHER" id="PTHR23069:SF0">
    <property type="entry name" value="TAT-BINDING HOMOLOG 7"/>
    <property type="match status" value="1"/>
</dbReference>
<dbReference type="InterPro" id="IPR045199">
    <property type="entry name" value="ATAD2-like"/>
</dbReference>
<dbReference type="InterPro" id="IPR027417">
    <property type="entry name" value="P-loop_NTPase"/>
</dbReference>
<dbReference type="GO" id="GO:0016887">
    <property type="term" value="F:ATP hydrolysis activity"/>
    <property type="evidence" value="ECO:0007669"/>
    <property type="project" value="InterPro"/>
</dbReference>
<feature type="compositionally biased region" description="Gly residues" evidence="6">
    <location>
        <begin position="127"/>
        <end position="146"/>
    </location>
</feature>
<feature type="compositionally biased region" description="Polar residues" evidence="6">
    <location>
        <begin position="1201"/>
        <end position="1213"/>
    </location>
</feature>
<dbReference type="FunFam" id="1.10.8.60:FF:000016">
    <property type="entry name" value="ATPase family AAA domain-containing protein 2B"/>
    <property type="match status" value="1"/>
</dbReference>
<dbReference type="EMBL" id="FN649726">
    <property type="protein sequence ID" value="CBN76802.1"/>
    <property type="molecule type" value="Genomic_DNA"/>
</dbReference>
<dbReference type="eggNOG" id="KOG0732">
    <property type="taxonomic scope" value="Eukaryota"/>
</dbReference>
<dbReference type="EMBL" id="FN647682">
    <property type="protein sequence ID" value="CBN76802.1"/>
    <property type="molecule type" value="Genomic_DNA"/>
</dbReference>
<dbReference type="InterPro" id="IPR041569">
    <property type="entry name" value="AAA_lid_3"/>
</dbReference>
<feature type="compositionally biased region" description="Gly residues" evidence="6">
    <location>
        <begin position="1058"/>
        <end position="1070"/>
    </location>
</feature>
<keyword evidence="5" id="KW-0175">Coiled coil</keyword>
<proteinExistence type="inferred from homology"/>
<evidence type="ECO:0000259" key="7">
    <source>
        <dbReference type="SMART" id="SM00382"/>
    </source>
</evidence>
<dbReference type="GO" id="GO:0003682">
    <property type="term" value="F:chromatin binding"/>
    <property type="evidence" value="ECO:0007669"/>
    <property type="project" value="TreeGrafter"/>
</dbReference>
<feature type="compositionally biased region" description="Gly residues" evidence="6">
    <location>
        <begin position="978"/>
        <end position="998"/>
    </location>
</feature>
<dbReference type="PROSITE" id="PS00674">
    <property type="entry name" value="AAA"/>
    <property type="match status" value="1"/>
</dbReference>
<dbReference type="GO" id="GO:0006334">
    <property type="term" value="P:nucleosome assembly"/>
    <property type="evidence" value="ECO:0007669"/>
    <property type="project" value="TreeGrafter"/>
</dbReference>
<dbReference type="InParanoid" id="D8LBU3"/>
<feature type="compositionally biased region" description="Low complexity" evidence="6">
    <location>
        <begin position="1048"/>
        <end position="1057"/>
    </location>
</feature>
<feature type="domain" description="AAA+ ATPase" evidence="7">
    <location>
        <begin position="208"/>
        <end position="349"/>
    </location>
</feature>
<feature type="region of interest" description="Disordered" evidence="6">
    <location>
        <begin position="1277"/>
        <end position="1310"/>
    </location>
</feature>
<dbReference type="GO" id="GO:0045815">
    <property type="term" value="P:transcription initiation-coupled chromatin remodeling"/>
    <property type="evidence" value="ECO:0007669"/>
    <property type="project" value="TreeGrafter"/>
</dbReference>
<feature type="region of interest" description="Disordered" evidence="6">
    <location>
        <begin position="1091"/>
        <end position="1124"/>
    </location>
</feature>
<dbReference type="Gene3D" id="3.40.50.300">
    <property type="entry name" value="P-loop containing nucleotide triphosphate hydrolases"/>
    <property type="match status" value="2"/>
</dbReference>
<dbReference type="GO" id="GO:0006337">
    <property type="term" value="P:nucleosome disassembly"/>
    <property type="evidence" value="ECO:0007669"/>
    <property type="project" value="TreeGrafter"/>
</dbReference>
<sequence>MHMESTVRGWNRFLTKRGGCFALRNRAVGTGVSSSGDEPNPFSSVPVKRKRSGRGGGGGGGGGRNGSERRRSRHRGIRRSHFDSSSESSDEGGGFADHDQGFDRYQRKTHERELGSIQPINSFGPTPAGGGGGGGGGGGAAGGGSSGSIVDKASARDLLRADVSPMEIDPSITFDSIGGGKKHVRMLKEMVMLPLVYPELFEGFGAKPPKGVLFYGPPGTGKTLTARALANACSKSGHRISFFMRKGADCLSKWVGEAERQLRLLFEQARRHQPSIIFFDEIDGLAPVRSVKQDQIHASVVSTLLALMDGLDSRGQVIVVGATNRPDSLDPALRRPGRFDRELAFPLPTRRARRDILRVHTKDWKPPMDPALEDELAELTAGYCGADMKALCSEATLLAVRRRYPQIYASKEKLLLDAKSVKVTRSHFLGALRGLTPSSQREGINPARPLPPHLSALLSDSLAVMSETLQVQFPQGSYGKDLGGGASDNGEGGGGVDDEDDDHDHSWSDDEDHSSSSSSSCASSSSSDDDDGGLGGGKKKRRRGGGQRRHPHGEIAGMPPLGGDNPALSLVPGGGVVGKQAGLRISGGGGGGKGRGTEAGVGSTWVHRPRLALHGPPGCGQTQLAAAALHLLDGVPVHSLALHSLHGDPSRTAEASLVSRFVEARRNVPSVLYLPGAHQWWDGEDAAVHPHLRTLLINLLDDIPDTWPILVVSTWETKPEDGGNGGGGGGGGGALGDYVYKMAASASRSGSSKQLISALLGGSRGEEGPWGLGASGAWGGGGAAGVGGSVDGDGEEGERVGWNGAIEMALTGDKQRESFVQEMLSTLAETLKKAFCARGSRGERAKKTPPPPLPLAPLPERQEEREEPEDESLKKQEEHYLRELRICLREVLGELRKDRRFSMFKQIGDYEGEFMDLNGIRDKLNAEEYVTLDDFEEDLKLMAEEAKEVRDRLKANLARAEANASALEGARGAAAGEVGGGGAPGGAGRGSGGGGGSDDVGLRRALMEVDRATNQLARAATAVDMACFLRDAALSFLQEAGGRSSPTSGKRSATAASAGGGRGDGGGGGSRSAVAPNYTSESVIEDIYGGVAAQQTGTGSRDRATRASRRSASSDGRFVQLGDRGKLLEQGTEVEVVPPPAKRAARQQRSPAKRRVMFDKGDGEEGGEQEGHEKQAPPAPAVTVSTAEERGKLGEGEVRGQGNSAQEATTSAPATVEPPLAASVVDGGSSSEGSCTTPGSNAAVVAAPAPAASKDVTVATAPAPTVATTLPALHTAHGDDEEQQHGDDQAVSSATNPAAADEAEEEPRPALVVPSPEAAANGSAANVNLGAASIPSGAAPSVAADAAAGGAGLEQRRQEDLTQPVARAKEAFPLGVAADGDGDALMKDAPAAAAAAAAVDAGPTTQSSQISGSTSLGGPAGGDGGCDGGVATALAAAATAAMTAAAATAMVAVDPPAVSSSSSSSNGAPSAAAKAQTETVAAEEVVKAATAAATRQQAKADRKRAKRACEGACTRLLETRASVAARTRGWSVEQLLALRGGTLELGAALCGRGMPRAKAASASDAVDVVLRYIDRRLPR</sequence>
<reference evidence="8 9" key="1">
    <citation type="journal article" date="2010" name="Nature">
        <title>The Ectocarpus genome and the independent evolution of multicellularity in brown algae.</title>
        <authorList>
            <person name="Cock J.M."/>
            <person name="Sterck L."/>
            <person name="Rouze P."/>
            <person name="Scornet D."/>
            <person name="Allen A.E."/>
            <person name="Amoutzias G."/>
            <person name="Anthouard V."/>
            <person name="Artiguenave F."/>
            <person name="Aury J.M."/>
            <person name="Badger J.H."/>
            <person name="Beszteri B."/>
            <person name="Billiau K."/>
            <person name="Bonnet E."/>
            <person name="Bothwell J.H."/>
            <person name="Bowler C."/>
            <person name="Boyen C."/>
            <person name="Brownlee C."/>
            <person name="Carrano C.J."/>
            <person name="Charrier B."/>
            <person name="Cho G.Y."/>
            <person name="Coelho S.M."/>
            <person name="Collen J."/>
            <person name="Corre E."/>
            <person name="Da Silva C."/>
            <person name="Delage L."/>
            <person name="Delaroque N."/>
            <person name="Dittami S.M."/>
            <person name="Doulbeau S."/>
            <person name="Elias M."/>
            <person name="Farnham G."/>
            <person name="Gachon C.M."/>
            <person name="Gschloessl B."/>
            <person name="Heesch S."/>
            <person name="Jabbari K."/>
            <person name="Jubin C."/>
            <person name="Kawai H."/>
            <person name="Kimura K."/>
            <person name="Kloareg B."/>
            <person name="Kupper F.C."/>
            <person name="Lang D."/>
            <person name="Le Bail A."/>
            <person name="Leblanc C."/>
            <person name="Lerouge P."/>
            <person name="Lohr M."/>
            <person name="Lopez P.J."/>
            <person name="Martens C."/>
            <person name="Maumus F."/>
            <person name="Michel G."/>
            <person name="Miranda-Saavedra D."/>
            <person name="Morales J."/>
            <person name="Moreau H."/>
            <person name="Motomura T."/>
            <person name="Nagasato C."/>
            <person name="Napoli C.A."/>
            <person name="Nelson D.R."/>
            <person name="Nyvall-Collen P."/>
            <person name="Peters A.F."/>
            <person name="Pommier C."/>
            <person name="Potin P."/>
            <person name="Poulain J."/>
            <person name="Quesneville H."/>
            <person name="Read B."/>
            <person name="Rensing S.A."/>
            <person name="Ritter A."/>
            <person name="Rousvoal S."/>
            <person name="Samanta M."/>
            <person name="Samson G."/>
            <person name="Schroeder D.C."/>
            <person name="Segurens B."/>
            <person name="Strittmatter M."/>
            <person name="Tonon T."/>
            <person name="Tregear J.W."/>
            <person name="Valentin K."/>
            <person name="von Dassow P."/>
            <person name="Yamagishi T."/>
            <person name="Van de Peer Y."/>
            <person name="Wincker P."/>
        </authorList>
    </citation>
    <scope>NUCLEOTIDE SEQUENCE [LARGE SCALE GENOMIC DNA]</scope>
    <source>
        <strain evidence="9">Ec32 / CCAP1310/4</strain>
    </source>
</reference>
<dbReference type="InterPro" id="IPR003593">
    <property type="entry name" value="AAA+_ATPase"/>
</dbReference>
<keyword evidence="9" id="KW-1185">Reference proteome</keyword>
<dbReference type="Pfam" id="PF17862">
    <property type="entry name" value="AAA_lid_3"/>
    <property type="match status" value="1"/>
</dbReference>
<dbReference type="SMART" id="SM00382">
    <property type="entry name" value="AAA"/>
    <property type="match status" value="1"/>
</dbReference>
<evidence type="ECO:0000256" key="5">
    <source>
        <dbReference type="SAM" id="Coils"/>
    </source>
</evidence>
<dbReference type="PANTHER" id="PTHR23069">
    <property type="entry name" value="AAA DOMAIN-CONTAINING"/>
    <property type="match status" value="1"/>
</dbReference>
<dbReference type="Pfam" id="PF00004">
    <property type="entry name" value="AAA"/>
    <property type="match status" value="2"/>
</dbReference>
<feature type="region of interest" description="Disordered" evidence="6">
    <location>
        <begin position="978"/>
        <end position="999"/>
    </location>
</feature>
<dbReference type="InterPro" id="IPR003959">
    <property type="entry name" value="ATPase_AAA_core"/>
</dbReference>
<dbReference type="Gene3D" id="1.20.920.10">
    <property type="entry name" value="Bromodomain-like"/>
    <property type="match status" value="1"/>
</dbReference>
<feature type="compositionally biased region" description="Pro residues" evidence="6">
    <location>
        <begin position="848"/>
        <end position="857"/>
    </location>
</feature>
<comment type="similarity">
    <text evidence="1">Belongs to the AAA ATPase family.</text>
</comment>
<accession>D8LBU3</accession>
<dbReference type="GO" id="GO:0042393">
    <property type="term" value="F:histone binding"/>
    <property type="evidence" value="ECO:0007669"/>
    <property type="project" value="TreeGrafter"/>
</dbReference>
<evidence type="ECO:0000256" key="1">
    <source>
        <dbReference type="ARBA" id="ARBA00006914"/>
    </source>
</evidence>
<evidence type="ECO:0000313" key="8">
    <source>
        <dbReference type="EMBL" id="CBN76802.1"/>
    </source>
</evidence>
<dbReference type="STRING" id="2880.D8LBU3"/>
<keyword evidence="2" id="KW-0547">Nucleotide-binding</keyword>
<feature type="compositionally biased region" description="Basic residues" evidence="6">
    <location>
        <begin position="70"/>
        <end position="79"/>
    </location>
</feature>
<dbReference type="Gene3D" id="1.10.8.60">
    <property type="match status" value="1"/>
</dbReference>
<feature type="region of interest" description="Disordered" evidence="6">
    <location>
        <begin position="113"/>
        <end position="148"/>
    </location>
</feature>
<dbReference type="InterPro" id="IPR003960">
    <property type="entry name" value="ATPase_AAA_CS"/>
</dbReference>
<feature type="compositionally biased region" description="Low complexity" evidence="6">
    <location>
        <begin position="515"/>
        <end position="526"/>
    </location>
</feature>
<evidence type="ECO:0000256" key="6">
    <source>
        <dbReference type="SAM" id="MobiDB-lite"/>
    </source>
</evidence>
<feature type="region of interest" description="Disordered" evidence="6">
    <location>
        <begin position="839"/>
        <end position="876"/>
    </location>
</feature>
<dbReference type="GO" id="GO:0005634">
    <property type="term" value="C:nucleus"/>
    <property type="evidence" value="ECO:0007669"/>
    <property type="project" value="TreeGrafter"/>
</dbReference>
<feature type="region of interest" description="Disordered" evidence="6">
    <location>
        <begin position="29"/>
        <end position="101"/>
    </location>
</feature>
<dbReference type="PROSITE" id="PS00315">
    <property type="entry name" value="DEHYDRIN_1"/>
    <property type="match status" value="1"/>
</dbReference>
<feature type="compositionally biased region" description="Gly residues" evidence="6">
    <location>
        <begin position="54"/>
        <end position="65"/>
    </location>
</feature>
<feature type="compositionally biased region" description="Basic residues" evidence="6">
    <location>
        <begin position="1143"/>
        <end position="1155"/>
    </location>
</feature>
<evidence type="ECO:0000256" key="4">
    <source>
        <dbReference type="ARBA" id="ARBA00023117"/>
    </source>
</evidence>
<name>D8LBU3_ECTSI</name>
<evidence type="ECO:0000313" key="9">
    <source>
        <dbReference type="Proteomes" id="UP000002630"/>
    </source>
</evidence>
<feature type="coiled-coil region" evidence="5">
    <location>
        <begin position="932"/>
        <end position="970"/>
    </location>
</feature>
<keyword evidence="4" id="KW-0103">Bromodomain</keyword>
<feature type="compositionally biased region" description="Gly residues" evidence="6">
    <location>
        <begin position="481"/>
        <end position="495"/>
    </location>
</feature>
<dbReference type="SUPFAM" id="SSF52540">
    <property type="entry name" value="P-loop containing nucleoside triphosphate hydrolases"/>
    <property type="match status" value="2"/>
</dbReference>
<dbReference type="Proteomes" id="UP000002630">
    <property type="component" value="Linkage Group LG01"/>
</dbReference>
<dbReference type="OrthoDB" id="5421at2759"/>
<feature type="region of interest" description="Disordered" evidence="6">
    <location>
        <begin position="1137"/>
        <end position="1239"/>
    </location>
</feature>
<dbReference type="InterPro" id="IPR036427">
    <property type="entry name" value="Bromodomain-like_sf"/>
</dbReference>
<dbReference type="Pfam" id="PF00439">
    <property type="entry name" value="Bromodomain"/>
    <property type="match status" value="1"/>
</dbReference>
<feature type="region of interest" description="Disordered" evidence="6">
    <location>
        <begin position="1040"/>
        <end position="1075"/>
    </location>
</feature>
<feature type="compositionally biased region" description="Basic and acidic residues" evidence="6">
    <location>
        <begin position="1156"/>
        <end position="1175"/>
    </location>
</feature>
<evidence type="ECO:0000256" key="3">
    <source>
        <dbReference type="ARBA" id="ARBA00022840"/>
    </source>
</evidence>
<feature type="region of interest" description="Disordered" evidence="6">
    <location>
        <begin position="475"/>
        <end position="567"/>
    </location>
</feature>
<keyword evidence="3" id="KW-0067">ATP-binding</keyword>
<organism evidence="8 9">
    <name type="scientific">Ectocarpus siliculosus</name>
    <name type="common">Brown alga</name>
    <name type="synonym">Conferva siliculosa</name>
    <dbReference type="NCBI Taxonomy" id="2880"/>
    <lineage>
        <taxon>Eukaryota</taxon>
        <taxon>Sar</taxon>
        <taxon>Stramenopiles</taxon>
        <taxon>Ochrophyta</taxon>
        <taxon>PX clade</taxon>
        <taxon>Phaeophyceae</taxon>
        <taxon>Ectocarpales</taxon>
        <taxon>Ectocarpaceae</taxon>
        <taxon>Ectocarpus</taxon>
    </lineage>
</organism>
<feature type="compositionally biased region" description="Basic residues" evidence="6">
    <location>
        <begin position="537"/>
        <end position="551"/>
    </location>
</feature>
<protein>
    <recommendedName>
        <fullName evidence="7">AAA+ ATPase domain-containing protein</fullName>
    </recommendedName>
</protein>
<gene>
    <name evidence="8" type="ORF">Esi_0000_0648</name>
</gene>
<dbReference type="SUPFAM" id="SSF47370">
    <property type="entry name" value="Bromodomain"/>
    <property type="match status" value="1"/>
</dbReference>
<dbReference type="InterPro" id="IPR030513">
    <property type="entry name" value="Dehydrin_CS"/>
</dbReference>
<feature type="compositionally biased region" description="Basic and acidic residues" evidence="6">
    <location>
        <begin position="1187"/>
        <end position="1198"/>
    </location>
</feature>
<feature type="compositionally biased region" description="Polar residues" evidence="6">
    <location>
        <begin position="31"/>
        <end position="43"/>
    </location>
</feature>
<evidence type="ECO:0000256" key="2">
    <source>
        <dbReference type="ARBA" id="ARBA00022741"/>
    </source>
</evidence>